<evidence type="ECO:0000256" key="2">
    <source>
        <dbReference type="ARBA" id="ARBA00022617"/>
    </source>
</evidence>
<reference evidence="9 10" key="1">
    <citation type="submission" date="2022-03" db="EMBL/GenBank/DDBJ databases">
        <authorList>
            <person name="Jo J.-H."/>
            <person name="Im W.-T."/>
        </authorList>
    </citation>
    <scope>NUCLEOTIDE SEQUENCE [LARGE SCALE GENOMIC DNA]</scope>
    <source>
        <strain evidence="9 10">MA9</strain>
    </source>
</reference>
<keyword evidence="3 6" id="KW-0479">Metal-binding</keyword>
<feature type="region of interest" description="Disordered" evidence="7">
    <location>
        <begin position="273"/>
        <end position="299"/>
    </location>
</feature>
<sequence length="314" mass="34323">MKSVVAAIIGIFISIGLGVGVYNTFISVDPAPTTELVEQKNAMALAQEREPKFPEINMADIPKDHEKLDEIIYGYNLVNETHVYAEDKVGANLSCTSCHAGAGLDTVASLVGVQADYPKYIARAGDIVTIEKRINGCMVRSMNGKPFEADSKELEAMVAYFDYISEDVEPGQKRPWAKSVDLKQVPTPNVQDGEQLFNKSCISCHAADGSGIGANTGPALWGETSFNDGAGLARMSKMAGFIQAYMPVGQEMTLTDQESSDLAAYILTQDRPEWGKHDTDWPKGDKPSDIMTKERREQAQNGTIDWAEVLVDYQ</sequence>
<organism evidence="9 10">
    <name type="scientific">Solibacillus palustris</name>
    <dbReference type="NCBI Taxonomy" id="2908203"/>
    <lineage>
        <taxon>Bacteria</taxon>
        <taxon>Bacillati</taxon>
        <taxon>Bacillota</taxon>
        <taxon>Bacilli</taxon>
        <taxon>Bacillales</taxon>
        <taxon>Caryophanaceae</taxon>
        <taxon>Solibacillus</taxon>
    </lineage>
</organism>
<dbReference type="EMBL" id="JAKZFC010000007">
    <property type="protein sequence ID" value="MCH7323410.1"/>
    <property type="molecule type" value="Genomic_DNA"/>
</dbReference>
<keyword evidence="5 6" id="KW-0408">Iron</keyword>
<keyword evidence="1" id="KW-0813">Transport</keyword>
<dbReference type="Gene3D" id="1.10.760.10">
    <property type="entry name" value="Cytochrome c-like domain"/>
    <property type="match status" value="2"/>
</dbReference>
<evidence type="ECO:0000256" key="4">
    <source>
        <dbReference type="ARBA" id="ARBA00022982"/>
    </source>
</evidence>
<evidence type="ECO:0000256" key="7">
    <source>
        <dbReference type="SAM" id="MobiDB-lite"/>
    </source>
</evidence>
<dbReference type="PANTHER" id="PTHR37823:SF1">
    <property type="entry name" value="CYTOCHROME C-553-LIKE"/>
    <property type="match status" value="1"/>
</dbReference>
<feature type="compositionally biased region" description="Basic and acidic residues" evidence="7">
    <location>
        <begin position="273"/>
        <end position="298"/>
    </location>
</feature>
<accession>A0ABS9UHL1</accession>
<dbReference type="RefSeq" id="WP_241370580.1">
    <property type="nucleotide sequence ID" value="NZ_JAKZFC010000007.1"/>
</dbReference>
<keyword evidence="2 6" id="KW-0349">Heme</keyword>
<keyword evidence="4" id="KW-0249">Electron transport</keyword>
<evidence type="ECO:0000313" key="10">
    <source>
        <dbReference type="Proteomes" id="UP001316087"/>
    </source>
</evidence>
<dbReference type="Proteomes" id="UP001316087">
    <property type="component" value="Unassembled WGS sequence"/>
</dbReference>
<dbReference type="SUPFAM" id="SSF46626">
    <property type="entry name" value="Cytochrome c"/>
    <property type="match status" value="2"/>
</dbReference>
<name>A0ABS9UHL1_9BACL</name>
<evidence type="ECO:0000313" key="9">
    <source>
        <dbReference type="EMBL" id="MCH7323410.1"/>
    </source>
</evidence>
<evidence type="ECO:0000256" key="1">
    <source>
        <dbReference type="ARBA" id="ARBA00022448"/>
    </source>
</evidence>
<evidence type="ECO:0000256" key="3">
    <source>
        <dbReference type="ARBA" id="ARBA00022723"/>
    </source>
</evidence>
<feature type="domain" description="Cytochrome c" evidence="8">
    <location>
        <begin position="188"/>
        <end position="270"/>
    </location>
</feature>
<dbReference type="InterPro" id="IPR051811">
    <property type="entry name" value="Cytochrome_c550/c551-like"/>
</dbReference>
<dbReference type="Pfam" id="PF21342">
    <property type="entry name" value="SoxA-TsdA_cyt-c"/>
    <property type="match status" value="1"/>
</dbReference>
<evidence type="ECO:0000256" key="5">
    <source>
        <dbReference type="ARBA" id="ARBA00023004"/>
    </source>
</evidence>
<dbReference type="PROSITE" id="PS51007">
    <property type="entry name" value="CYTC"/>
    <property type="match status" value="1"/>
</dbReference>
<evidence type="ECO:0000256" key="6">
    <source>
        <dbReference type="PROSITE-ProRule" id="PRU00433"/>
    </source>
</evidence>
<dbReference type="InterPro" id="IPR036909">
    <property type="entry name" value="Cyt_c-like_dom_sf"/>
</dbReference>
<keyword evidence="10" id="KW-1185">Reference proteome</keyword>
<protein>
    <submittedName>
        <fullName evidence="9">C-type cytochrome</fullName>
    </submittedName>
</protein>
<proteinExistence type="predicted"/>
<dbReference type="PANTHER" id="PTHR37823">
    <property type="entry name" value="CYTOCHROME C-553-LIKE"/>
    <property type="match status" value="1"/>
</dbReference>
<gene>
    <name evidence="9" type="ORF">LZ480_16160</name>
</gene>
<dbReference type="Pfam" id="PF00034">
    <property type="entry name" value="Cytochrom_C"/>
    <property type="match status" value="1"/>
</dbReference>
<comment type="caution">
    <text evidence="9">The sequence shown here is derived from an EMBL/GenBank/DDBJ whole genome shotgun (WGS) entry which is preliminary data.</text>
</comment>
<evidence type="ECO:0000259" key="8">
    <source>
        <dbReference type="PROSITE" id="PS51007"/>
    </source>
</evidence>
<dbReference type="InterPro" id="IPR009056">
    <property type="entry name" value="Cyt_c-like_dom"/>
</dbReference>